<gene>
    <name evidence="17" type="ORF">BCR44DRAFT_1502990</name>
</gene>
<protein>
    <recommendedName>
        <fullName evidence="19">Ferric reductase NAD binding domain-domain-containing protein</fullName>
    </recommendedName>
</protein>
<keyword evidence="5" id="KW-0106">Calcium</keyword>
<dbReference type="GO" id="GO:0016491">
    <property type="term" value="F:oxidoreductase activity"/>
    <property type="evidence" value="ECO:0007669"/>
    <property type="project" value="UniProtKB-KW"/>
</dbReference>
<feature type="region of interest" description="Disordered" evidence="12">
    <location>
        <begin position="202"/>
        <end position="230"/>
    </location>
</feature>
<feature type="compositionally biased region" description="Low complexity" evidence="12">
    <location>
        <begin position="166"/>
        <end position="184"/>
    </location>
</feature>
<keyword evidence="11 13" id="KW-0472">Membrane</keyword>
<evidence type="ECO:0000256" key="1">
    <source>
        <dbReference type="ARBA" id="ARBA00004141"/>
    </source>
</evidence>
<evidence type="ECO:0000259" key="14">
    <source>
        <dbReference type="Pfam" id="PF01794"/>
    </source>
</evidence>
<dbReference type="InterPro" id="IPR039261">
    <property type="entry name" value="FNR_nucleotide-bd"/>
</dbReference>
<dbReference type="Pfam" id="PF08022">
    <property type="entry name" value="FAD_binding_8"/>
    <property type="match status" value="1"/>
</dbReference>
<dbReference type="InterPro" id="IPR011992">
    <property type="entry name" value="EF-hand-dom_pair"/>
</dbReference>
<dbReference type="Pfam" id="PF08030">
    <property type="entry name" value="NAD_binding_6"/>
    <property type="match status" value="1"/>
</dbReference>
<dbReference type="Gene3D" id="1.10.238.10">
    <property type="entry name" value="EF-hand"/>
    <property type="match status" value="1"/>
</dbReference>
<evidence type="ECO:0008006" key="19">
    <source>
        <dbReference type="Google" id="ProtNLM"/>
    </source>
</evidence>
<feature type="compositionally biased region" description="Basic and acidic residues" evidence="12">
    <location>
        <begin position="28"/>
        <end position="44"/>
    </location>
</feature>
<comment type="caution">
    <text evidence="17">The sequence shown here is derived from an EMBL/GenBank/DDBJ whole genome shotgun (WGS) entry which is preliminary data.</text>
</comment>
<feature type="region of interest" description="Disordered" evidence="12">
    <location>
        <begin position="1"/>
        <end position="185"/>
    </location>
</feature>
<feature type="compositionally biased region" description="Polar residues" evidence="12">
    <location>
        <begin position="45"/>
        <end position="55"/>
    </location>
</feature>
<keyword evidence="2" id="KW-0285">Flavoprotein</keyword>
<feature type="transmembrane region" description="Helical" evidence="13">
    <location>
        <begin position="574"/>
        <end position="598"/>
    </location>
</feature>
<evidence type="ECO:0000256" key="11">
    <source>
        <dbReference type="ARBA" id="ARBA00023136"/>
    </source>
</evidence>
<dbReference type="STRING" id="765915.A0A1Y2H9G4"/>
<feature type="compositionally biased region" description="Basic residues" evidence="12">
    <location>
        <begin position="455"/>
        <end position="464"/>
    </location>
</feature>
<dbReference type="InterPro" id="IPR013112">
    <property type="entry name" value="FAD-bd_8"/>
</dbReference>
<evidence type="ECO:0000256" key="3">
    <source>
        <dbReference type="ARBA" id="ARBA00022692"/>
    </source>
</evidence>
<dbReference type="Pfam" id="PF01794">
    <property type="entry name" value="Ferric_reduct"/>
    <property type="match status" value="1"/>
</dbReference>
<dbReference type="Gene3D" id="3.40.50.80">
    <property type="entry name" value="Nucleotide-binding domain of ferredoxin-NADP reductase (FNR) module"/>
    <property type="match status" value="1"/>
</dbReference>
<feature type="compositionally biased region" description="Polar residues" evidence="12">
    <location>
        <begin position="488"/>
        <end position="497"/>
    </location>
</feature>
<dbReference type="InterPro" id="IPR017938">
    <property type="entry name" value="Riboflavin_synthase-like_b-brl"/>
</dbReference>
<dbReference type="OrthoDB" id="167398at2759"/>
<feature type="compositionally biased region" description="Polar residues" evidence="12">
    <location>
        <begin position="869"/>
        <end position="883"/>
    </location>
</feature>
<dbReference type="GO" id="GO:0006811">
    <property type="term" value="P:monoatomic ion transport"/>
    <property type="evidence" value="ECO:0007669"/>
    <property type="project" value="UniProtKB-KW"/>
</dbReference>
<evidence type="ECO:0000256" key="6">
    <source>
        <dbReference type="ARBA" id="ARBA00022857"/>
    </source>
</evidence>
<feature type="compositionally biased region" description="Polar residues" evidence="12">
    <location>
        <begin position="1"/>
        <end position="10"/>
    </location>
</feature>
<dbReference type="PROSITE" id="PS00018">
    <property type="entry name" value="EF_HAND_1"/>
    <property type="match status" value="1"/>
</dbReference>
<evidence type="ECO:0000256" key="12">
    <source>
        <dbReference type="SAM" id="MobiDB-lite"/>
    </source>
</evidence>
<organism evidence="17 18">
    <name type="scientific">Catenaria anguillulae PL171</name>
    <dbReference type="NCBI Taxonomy" id="765915"/>
    <lineage>
        <taxon>Eukaryota</taxon>
        <taxon>Fungi</taxon>
        <taxon>Fungi incertae sedis</taxon>
        <taxon>Blastocladiomycota</taxon>
        <taxon>Blastocladiomycetes</taxon>
        <taxon>Blastocladiales</taxon>
        <taxon>Catenariaceae</taxon>
        <taxon>Catenaria</taxon>
    </lineage>
</organism>
<feature type="compositionally biased region" description="Polar residues" evidence="12">
    <location>
        <begin position="155"/>
        <end position="165"/>
    </location>
</feature>
<dbReference type="PANTHER" id="PTHR11972">
    <property type="entry name" value="NADPH OXIDASE"/>
    <property type="match status" value="1"/>
</dbReference>
<sequence length="1018" mass="110942">MYTTPVSSHDTIPATGPHGHPPPLAMVKEADLNSRSSGPDRSERPQPQTSLSHTLPPTPSAALLSEATVTSIDSPSLARRHNTARSRKHNLVHVDPLSVLSSRPQQQQQQHQSRQHHQDSENTASSAITPLSPLLQEDNQGGIPHHALPHLQPQDIDNNTTSTQIPEPSSSTRPTPGTPTRKPSAGALLLSIPQSLLRSTLGRQNSLRNNEQQPQDATLERLQHSHPLPTLDRDALQSLGRALTERSTTSPPSSLPVSPIAKSPLPEKVALSKAQLKQIAPTVVRQPDAARERLGVRPISTVSSAYEVDLAQFVPAMNMLSPAAASGPVQDLTPFEHSAKLDLLYQLLASRSPDGTIDANTIRNVLTEALTNNALYLSPGDLEILTDVLVAKLDVDGDGCVSAMDFKLATRSWNLAGIGLPAAPSSKANNIDIFGLDYLALDSGAARNNSQTPRSMKRRSRVRSASRWMMDRTPSQLWEPEDLRPIVDSSTSPTNGRSASSPSGPQTPSTPNLNAPLKSTHPTDARTPSTPVSSYLTLEGPKLICVFIFISCAFAVFTWRLIHLLSVSPLGIAVGAALAVASGTAHIVLLCVAFSFLLMCRRLLTLIRDIKLLEWVPVDKHVTWHKYVGWIATAAGTVHTLCHTFGVFPKLAGNNSVRAVAGLPPLDTGASNVGEYANLMFLSIPGSTGWALVFVFIIMVVTSTVRMRRSNFEGFWYTHHLYLLLPASLYTLDRVIRYSRTLSPATILHARIEGDTLSLVMARPCRWQWHPFTLTSAPSDPYLSVRIKRAGDWTGSVFDALAPVCVDGPFGASAQDFVNFDRVVFIATGVGATPFLAVLRHIEFLVKGQLQDEDARRSDEDDWDEEAVQRQSRGFPSPASTFSGSVNRDQQGFKWMSQALRDTDPRVLRLLRVHTFLTSAAQGTGELTSYLLWWGLQLAKEGPLGGRCALTGLQHSAQYWGRPSWEQVFEQLGTATPEGDQVGVFYCGPKALGKELYGLVRKENARGKGTFCFAKENF</sequence>
<dbReference type="AlphaFoldDB" id="A0A1Y2H9G4"/>
<dbReference type="InterPro" id="IPR050369">
    <property type="entry name" value="RBOH/FRE"/>
</dbReference>
<dbReference type="EMBL" id="MCFL01000064">
    <property type="protein sequence ID" value="ORZ31227.1"/>
    <property type="molecule type" value="Genomic_DNA"/>
</dbReference>
<feature type="compositionally biased region" description="Polar residues" evidence="12">
    <location>
        <begin position="520"/>
        <end position="531"/>
    </location>
</feature>
<proteinExistence type="predicted"/>
<keyword evidence="18" id="KW-1185">Reference proteome</keyword>
<keyword evidence="4" id="KW-0274">FAD</keyword>
<evidence type="ECO:0000313" key="17">
    <source>
        <dbReference type="EMBL" id="ORZ31227.1"/>
    </source>
</evidence>
<dbReference type="GO" id="GO:0005886">
    <property type="term" value="C:plasma membrane"/>
    <property type="evidence" value="ECO:0007669"/>
    <property type="project" value="TreeGrafter"/>
</dbReference>
<dbReference type="InterPro" id="IPR013121">
    <property type="entry name" value="Fe_red_NAD-bd_6"/>
</dbReference>
<dbReference type="Proteomes" id="UP000193411">
    <property type="component" value="Unassembled WGS sequence"/>
</dbReference>
<dbReference type="CDD" id="cd06186">
    <property type="entry name" value="NOX_Duox_like_FAD_NADP"/>
    <property type="match status" value="1"/>
</dbReference>
<feature type="domain" description="Ferric reductase NAD binding" evidence="16">
    <location>
        <begin position="820"/>
        <end position="999"/>
    </location>
</feature>
<feature type="domain" description="FAD-binding 8" evidence="15">
    <location>
        <begin position="766"/>
        <end position="804"/>
    </location>
</feature>
<feature type="compositionally biased region" description="Basic residues" evidence="12">
    <location>
        <begin position="78"/>
        <end position="91"/>
    </location>
</feature>
<dbReference type="InterPro" id="IPR018247">
    <property type="entry name" value="EF_Hand_1_Ca_BS"/>
</dbReference>
<evidence type="ECO:0000256" key="8">
    <source>
        <dbReference type="ARBA" id="ARBA00022989"/>
    </source>
</evidence>
<feature type="region of interest" description="Disordered" evidence="12">
    <location>
        <begin position="855"/>
        <end position="883"/>
    </location>
</feature>
<comment type="subcellular location">
    <subcellularLocation>
        <location evidence="1">Membrane</location>
        <topology evidence="1">Multi-pass membrane protein</topology>
    </subcellularLocation>
</comment>
<feature type="region of interest" description="Disordered" evidence="12">
    <location>
        <begin position="446"/>
        <end position="531"/>
    </location>
</feature>
<feature type="transmembrane region" description="Helical" evidence="13">
    <location>
        <begin position="543"/>
        <end position="562"/>
    </location>
</feature>
<evidence type="ECO:0000256" key="10">
    <source>
        <dbReference type="ARBA" id="ARBA00023065"/>
    </source>
</evidence>
<keyword evidence="9" id="KW-0560">Oxidoreductase</keyword>
<accession>A0A1Y2H9G4</accession>
<evidence type="ECO:0000256" key="13">
    <source>
        <dbReference type="SAM" id="Phobius"/>
    </source>
</evidence>
<dbReference type="SUPFAM" id="SSF52343">
    <property type="entry name" value="Ferredoxin reductase-like, C-terminal NADP-linked domain"/>
    <property type="match status" value="1"/>
</dbReference>
<keyword evidence="7" id="KW-0249">Electron transport</keyword>
<name>A0A1Y2H9G4_9FUNG</name>
<feature type="compositionally biased region" description="Polar residues" evidence="12">
    <location>
        <begin position="202"/>
        <end position="216"/>
    </location>
</feature>
<evidence type="ECO:0000256" key="4">
    <source>
        <dbReference type="ARBA" id="ARBA00022827"/>
    </source>
</evidence>
<keyword evidence="3 13" id="KW-0812">Transmembrane</keyword>
<dbReference type="SUPFAM" id="SSF63380">
    <property type="entry name" value="Riboflavin synthase domain-like"/>
    <property type="match status" value="1"/>
</dbReference>
<evidence type="ECO:0000256" key="2">
    <source>
        <dbReference type="ARBA" id="ARBA00022630"/>
    </source>
</evidence>
<feature type="compositionally biased region" description="Low complexity" evidence="12">
    <location>
        <begin position="101"/>
        <end position="112"/>
    </location>
</feature>
<evidence type="ECO:0000256" key="9">
    <source>
        <dbReference type="ARBA" id="ARBA00023002"/>
    </source>
</evidence>
<dbReference type="InterPro" id="IPR013130">
    <property type="entry name" value="Fe3_Rdtase_TM_dom"/>
</dbReference>
<keyword evidence="8 13" id="KW-1133">Transmembrane helix</keyword>
<evidence type="ECO:0000259" key="15">
    <source>
        <dbReference type="Pfam" id="PF08022"/>
    </source>
</evidence>
<dbReference type="PANTHER" id="PTHR11972:SF153">
    <property type="entry name" value="SUPEROXIDE-GENERATING NADPH OXIDASE HEAVY CHAIN SUBUNIT A"/>
    <property type="match status" value="1"/>
</dbReference>
<feature type="transmembrane region" description="Helical" evidence="13">
    <location>
        <begin position="679"/>
        <end position="702"/>
    </location>
</feature>
<evidence type="ECO:0000313" key="18">
    <source>
        <dbReference type="Proteomes" id="UP000193411"/>
    </source>
</evidence>
<keyword evidence="10" id="KW-0406">Ion transport</keyword>
<evidence type="ECO:0000256" key="5">
    <source>
        <dbReference type="ARBA" id="ARBA00022837"/>
    </source>
</evidence>
<keyword evidence="6" id="KW-0521">NADP</keyword>
<reference evidence="17 18" key="1">
    <citation type="submission" date="2016-07" db="EMBL/GenBank/DDBJ databases">
        <title>Pervasive Adenine N6-methylation of Active Genes in Fungi.</title>
        <authorList>
            <consortium name="DOE Joint Genome Institute"/>
            <person name="Mondo S.J."/>
            <person name="Dannebaum R.O."/>
            <person name="Kuo R.C."/>
            <person name="Labutti K."/>
            <person name="Haridas S."/>
            <person name="Kuo A."/>
            <person name="Salamov A."/>
            <person name="Ahrendt S.R."/>
            <person name="Lipzen A."/>
            <person name="Sullivan W."/>
            <person name="Andreopoulos W.B."/>
            <person name="Clum A."/>
            <person name="Lindquist E."/>
            <person name="Daum C."/>
            <person name="Ramamoorthy G.K."/>
            <person name="Gryganskyi A."/>
            <person name="Culley D."/>
            <person name="Magnuson J.K."/>
            <person name="James T.Y."/>
            <person name="O'Malley M.A."/>
            <person name="Stajich J.E."/>
            <person name="Spatafora J.W."/>
            <person name="Visel A."/>
            <person name="Grigoriev I.V."/>
        </authorList>
    </citation>
    <scope>NUCLEOTIDE SEQUENCE [LARGE SCALE GENOMIC DNA]</scope>
    <source>
        <strain evidence="17 18">PL171</strain>
    </source>
</reference>
<evidence type="ECO:0000256" key="7">
    <source>
        <dbReference type="ARBA" id="ARBA00022982"/>
    </source>
</evidence>
<dbReference type="SUPFAM" id="SSF47473">
    <property type="entry name" value="EF-hand"/>
    <property type="match status" value="1"/>
</dbReference>
<keyword evidence="10" id="KW-0813">Transport</keyword>
<feature type="domain" description="Ferric oxidoreductase" evidence="14">
    <location>
        <begin position="587"/>
        <end position="724"/>
    </location>
</feature>
<evidence type="ECO:0000259" key="16">
    <source>
        <dbReference type="Pfam" id="PF08030"/>
    </source>
</evidence>
<feature type="compositionally biased region" description="Low complexity" evidence="12">
    <location>
        <begin position="498"/>
        <end position="511"/>
    </location>
</feature>